<evidence type="ECO:0000256" key="1">
    <source>
        <dbReference type="SAM" id="Phobius"/>
    </source>
</evidence>
<evidence type="ECO:0000313" key="2">
    <source>
        <dbReference type="EMBL" id="MCP1677113.1"/>
    </source>
</evidence>
<proteinExistence type="predicted"/>
<organism evidence="2 3">
    <name type="scientific">Natronocella acetinitrilica</name>
    <dbReference type="NCBI Taxonomy" id="414046"/>
    <lineage>
        <taxon>Bacteria</taxon>
        <taxon>Pseudomonadati</taxon>
        <taxon>Pseudomonadota</taxon>
        <taxon>Gammaproteobacteria</taxon>
        <taxon>Chromatiales</taxon>
        <taxon>Ectothiorhodospiraceae</taxon>
        <taxon>Natronocella</taxon>
    </lineage>
</organism>
<dbReference type="RefSeq" id="WP_253485221.1">
    <property type="nucleotide sequence ID" value="NZ_JALJXV010000013.1"/>
</dbReference>
<feature type="transmembrane region" description="Helical" evidence="1">
    <location>
        <begin position="72"/>
        <end position="96"/>
    </location>
</feature>
<dbReference type="Proteomes" id="UP001205843">
    <property type="component" value="Unassembled WGS sequence"/>
</dbReference>
<evidence type="ECO:0000313" key="3">
    <source>
        <dbReference type="Proteomes" id="UP001205843"/>
    </source>
</evidence>
<feature type="transmembrane region" description="Helical" evidence="1">
    <location>
        <begin position="135"/>
        <end position="155"/>
    </location>
</feature>
<keyword evidence="3" id="KW-1185">Reference proteome</keyword>
<dbReference type="AlphaFoldDB" id="A0AAE3G9Q6"/>
<feature type="transmembrane region" description="Helical" evidence="1">
    <location>
        <begin position="21"/>
        <end position="43"/>
    </location>
</feature>
<protein>
    <submittedName>
        <fullName evidence="2">Uncharacterized protein</fullName>
    </submittedName>
</protein>
<name>A0AAE3G9Q6_9GAMM</name>
<dbReference type="EMBL" id="JALJXV010000013">
    <property type="protein sequence ID" value="MCP1677113.1"/>
    <property type="molecule type" value="Genomic_DNA"/>
</dbReference>
<keyword evidence="1" id="KW-1133">Transmembrane helix</keyword>
<keyword evidence="1" id="KW-0472">Membrane</keyword>
<gene>
    <name evidence="2" type="ORF">J2T57_004287</name>
</gene>
<feature type="transmembrane region" description="Helical" evidence="1">
    <location>
        <begin position="102"/>
        <end position="123"/>
    </location>
</feature>
<reference evidence="2" key="1">
    <citation type="submission" date="2022-03" db="EMBL/GenBank/DDBJ databases">
        <title>Genomic Encyclopedia of Type Strains, Phase III (KMG-III): the genomes of soil and plant-associated and newly described type strains.</title>
        <authorList>
            <person name="Whitman W."/>
        </authorList>
    </citation>
    <scope>NUCLEOTIDE SEQUENCE</scope>
    <source>
        <strain evidence="2">ANL 6-2</strain>
    </source>
</reference>
<keyword evidence="1" id="KW-0812">Transmembrane</keyword>
<accession>A0AAE3G9Q6</accession>
<sequence length="179" mass="19476">MEQLFRAYARHFDDAEWFKAVYAACLAAVIFLVLQMMIAALFWGESPLLPLRMIGAIALGTGALVETDSIMGVMLVAFLLHFGLSIMTAWILIPLIHRNPLTVMLGTGAAAGLVIYLVNFHVLTMGFTWFEGMRGMATLVNHLLFGMVLTGAYHYQTRIPSSAATARYHPPASGGGATL</sequence>
<comment type="caution">
    <text evidence="2">The sequence shown here is derived from an EMBL/GenBank/DDBJ whole genome shotgun (WGS) entry which is preliminary data.</text>
</comment>